<dbReference type="AlphaFoldDB" id="A0A1D2MLI8"/>
<protein>
    <submittedName>
        <fullName evidence="3">Uncharacterized protein</fullName>
    </submittedName>
</protein>
<sequence>MGAKHITLLFVLVAAVVAQESDSSTYILSRAKRSPQYQYSQGVAGYGGARRPYYQSHFAPAAHRPNRLNYQFYGHQAGGFQPGNGYYHYNTGNSFGTPSVVPVGHPEVPGTLMWVPLDTLPFHIHLQQELEFLKLQSAIAHAPIIGEGEEDAVEIPGQFNTRGHRHGWSSTDNGYSHQLPRRRPCLRRHVSHIWTKEGDVILPKIGYEMRSSRNIAITFPSNLYRPPTILREVTHEPTVLHEIRRPASVTLQEVENEVESDGQRGGH</sequence>
<reference evidence="3 4" key="1">
    <citation type="journal article" date="2016" name="Genome Biol. Evol.">
        <title>Gene Family Evolution Reflects Adaptation to Soil Environmental Stressors in the Genome of the Collembolan Orchesella cincta.</title>
        <authorList>
            <person name="Faddeeva-Vakhrusheva A."/>
            <person name="Derks M.F."/>
            <person name="Anvar S.Y."/>
            <person name="Agamennone V."/>
            <person name="Suring W."/>
            <person name="Smit S."/>
            <person name="van Straalen N.M."/>
            <person name="Roelofs D."/>
        </authorList>
    </citation>
    <scope>NUCLEOTIDE SEQUENCE [LARGE SCALE GENOMIC DNA]</scope>
    <source>
        <tissue evidence="3">Mixed pool</tissue>
    </source>
</reference>
<dbReference type="Proteomes" id="UP000094527">
    <property type="component" value="Unassembled WGS sequence"/>
</dbReference>
<evidence type="ECO:0000313" key="3">
    <source>
        <dbReference type="EMBL" id="ODM93906.1"/>
    </source>
</evidence>
<feature type="signal peptide" evidence="2">
    <location>
        <begin position="1"/>
        <end position="18"/>
    </location>
</feature>
<feature type="region of interest" description="Disordered" evidence="1">
    <location>
        <begin position="160"/>
        <end position="179"/>
    </location>
</feature>
<feature type="chain" id="PRO_5008904217" evidence="2">
    <location>
        <begin position="19"/>
        <end position="267"/>
    </location>
</feature>
<organism evidence="3 4">
    <name type="scientific">Orchesella cincta</name>
    <name type="common">Springtail</name>
    <name type="synonym">Podura cincta</name>
    <dbReference type="NCBI Taxonomy" id="48709"/>
    <lineage>
        <taxon>Eukaryota</taxon>
        <taxon>Metazoa</taxon>
        <taxon>Ecdysozoa</taxon>
        <taxon>Arthropoda</taxon>
        <taxon>Hexapoda</taxon>
        <taxon>Collembola</taxon>
        <taxon>Entomobryomorpha</taxon>
        <taxon>Entomobryoidea</taxon>
        <taxon>Orchesellidae</taxon>
        <taxon>Orchesellinae</taxon>
        <taxon>Orchesella</taxon>
    </lineage>
</organism>
<keyword evidence="2" id="KW-0732">Signal</keyword>
<proteinExistence type="predicted"/>
<dbReference type="EMBL" id="LJIJ01000891">
    <property type="protein sequence ID" value="ODM93906.1"/>
    <property type="molecule type" value="Genomic_DNA"/>
</dbReference>
<name>A0A1D2MLI8_ORCCI</name>
<gene>
    <name evidence="3" type="ORF">Ocin01_12774</name>
</gene>
<evidence type="ECO:0000313" key="4">
    <source>
        <dbReference type="Proteomes" id="UP000094527"/>
    </source>
</evidence>
<accession>A0A1D2MLI8</accession>
<evidence type="ECO:0000256" key="1">
    <source>
        <dbReference type="SAM" id="MobiDB-lite"/>
    </source>
</evidence>
<evidence type="ECO:0000256" key="2">
    <source>
        <dbReference type="SAM" id="SignalP"/>
    </source>
</evidence>
<keyword evidence="4" id="KW-1185">Reference proteome</keyword>
<comment type="caution">
    <text evidence="3">The sequence shown here is derived from an EMBL/GenBank/DDBJ whole genome shotgun (WGS) entry which is preliminary data.</text>
</comment>